<sequence>MGFWYFLLLFAGIFFVGKGLLGKKKFGWIFGGLLCISLSIFMFSPGSDEIISKIFNLG</sequence>
<gene>
    <name evidence="2" type="ORF">H9649_13910</name>
</gene>
<keyword evidence="1" id="KW-1133">Transmembrane helix</keyword>
<organism evidence="2 3">
    <name type="scientific">Sporosarcina quadrami</name>
    <dbReference type="NCBI Taxonomy" id="2762234"/>
    <lineage>
        <taxon>Bacteria</taxon>
        <taxon>Bacillati</taxon>
        <taxon>Bacillota</taxon>
        <taxon>Bacilli</taxon>
        <taxon>Bacillales</taxon>
        <taxon>Caryophanaceae</taxon>
        <taxon>Sporosarcina</taxon>
    </lineage>
</organism>
<feature type="transmembrane region" description="Helical" evidence="1">
    <location>
        <begin position="28"/>
        <end position="46"/>
    </location>
</feature>
<feature type="transmembrane region" description="Helical" evidence="1">
    <location>
        <begin position="6"/>
        <end position="21"/>
    </location>
</feature>
<dbReference type="EMBL" id="JACSQN010000013">
    <property type="protein sequence ID" value="MBD7985686.1"/>
    <property type="molecule type" value="Genomic_DNA"/>
</dbReference>
<evidence type="ECO:0000313" key="2">
    <source>
        <dbReference type="EMBL" id="MBD7985686.1"/>
    </source>
</evidence>
<proteinExistence type="predicted"/>
<dbReference type="RefSeq" id="WP_191695514.1">
    <property type="nucleotide sequence ID" value="NZ_JACSQN010000013.1"/>
</dbReference>
<evidence type="ECO:0000313" key="3">
    <source>
        <dbReference type="Proteomes" id="UP000626786"/>
    </source>
</evidence>
<reference evidence="2 3" key="1">
    <citation type="submission" date="2020-08" db="EMBL/GenBank/DDBJ databases">
        <title>A Genomic Blueprint of the Chicken Gut Microbiome.</title>
        <authorList>
            <person name="Gilroy R."/>
            <person name="Ravi A."/>
            <person name="Getino M."/>
            <person name="Pursley I."/>
            <person name="Horton D.L."/>
            <person name="Alikhan N.-F."/>
            <person name="Baker D."/>
            <person name="Gharbi K."/>
            <person name="Hall N."/>
            <person name="Watson M."/>
            <person name="Adriaenssens E.M."/>
            <person name="Foster-Nyarko E."/>
            <person name="Jarju S."/>
            <person name="Secka A."/>
            <person name="Antonio M."/>
            <person name="Oren A."/>
            <person name="Chaudhuri R."/>
            <person name="La Ragione R.M."/>
            <person name="Hildebrand F."/>
            <person name="Pallen M.J."/>
        </authorList>
    </citation>
    <scope>NUCLEOTIDE SEQUENCE [LARGE SCALE GENOMIC DNA]</scope>
    <source>
        <strain evidence="2 3">Sa2YVA2</strain>
    </source>
</reference>
<accession>A0ABR8UCE2</accession>
<protein>
    <submittedName>
        <fullName evidence="2">Uncharacterized protein</fullName>
    </submittedName>
</protein>
<comment type="caution">
    <text evidence="2">The sequence shown here is derived from an EMBL/GenBank/DDBJ whole genome shotgun (WGS) entry which is preliminary data.</text>
</comment>
<evidence type="ECO:0000256" key="1">
    <source>
        <dbReference type="SAM" id="Phobius"/>
    </source>
</evidence>
<keyword evidence="1" id="KW-0472">Membrane</keyword>
<dbReference type="Proteomes" id="UP000626786">
    <property type="component" value="Unassembled WGS sequence"/>
</dbReference>
<keyword evidence="1" id="KW-0812">Transmembrane</keyword>
<name>A0ABR8UCE2_9BACL</name>
<keyword evidence="3" id="KW-1185">Reference proteome</keyword>